<sequence>MLFALVFIVLLAGVQASTGLSCAQCTTYANQVKAFCGGNLKTLTQACMKNYLMTTCKKNGNSVATCTNAYNQLLPFFTKTVTQSRAGKSISFMCHGIYQCT</sequence>
<dbReference type="WBParaSite" id="MBELARI_LOCUS12221">
    <property type="protein sequence ID" value="MBELARI_LOCUS12221"/>
    <property type="gene ID" value="MBELARI_LOCUS12221"/>
</dbReference>
<dbReference type="AlphaFoldDB" id="A0AAF3EE20"/>
<keyword evidence="2" id="KW-1185">Reference proteome</keyword>
<accession>A0AAF3EE20</accession>
<dbReference type="Proteomes" id="UP000887575">
    <property type="component" value="Unassembled WGS sequence"/>
</dbReference>
<organism evidence="2 3">
    <name type="scientific">Mesorhabditis belari</name>
    <dbReference type="NCBI Taxonomy" id="2138241"/>
    <lineage>
        <taxon>Eukaryota</taxon>
        <taxon>Metazoa</taxon>
        <taxon>Ecdysozoa</taxon>
        <taxon>Nematoda</taxon>
        <taxon>Chromadorea</taxon>
        <taxon>Rhabditida</taxon>
        <taxon>Rhabditina</taxon>
        <taxon>Rhabditomorpha</taxon>
        <taxon>Rhabditoidea</taxon>
        <taxon>Rhabditidae</taxon>
        <taxon>Mesorhabditinae</taxon>
        <taxon>Mesorhabditis</taxon>
    </lineage>
</organism>
<dbReference type="SUPFAM" id="SSF47862">
    <property type="entry name" value="Saposin"/>
    <property type="match status" value="1"/>
</dbReference>
<keyword evidence="1" id="KW-0732">Signal</keyword>
<dbReference type="InterPro" id="IPR011001">
    <property type="entry name" value="Saposin-like"/>
</dbReference>
<protein>
    <submittedName>
        <fullName evidence="3">Uncharacterized protein</fullName>
    </submittedName>
</protein>
<feature type="signal peptide" evidence="1">
    <location>
        <begin position="1"/>
        <end position="16"/>
    </location>
</feature>
<evidence type="ECO:0000256" key="1">
    <source>
        <dbReference type="SAM" id="SignalP"/>
    </source>
</evidence>
<feature type="chain" id="PRO_5042125667" evidence="1">
    <location>
        <begin position="17"/>
        <end position="101"/>
    </location>
</feature>
<evidence type="ECO:0000313" key="2">
    <source>
        <dbReference type="Proteomes" id="UP000887575"/>
    </source>
</evidence>
<evidence type="ECO:0000313" key="3">
    <source>
        <dbReference type="WBParaSite" id="MBELARI_LOCUS12221"/>
    </source>
</evidence>
<proteinExistence type="predicted"/>
<name>A0AAF3EE20_9BILA</name>
<reference evidence="3" key="1">
    <citation type="submission" date="2024-02" db="UniProtKB">
        <authorList>
            <consortium name="WormBaseParasite"/>
        </authorList>
    </citation>
    <scope>IDENTIFICATION</scope>
</reference>